<evidence type="ECO:0000313" key="2">
    <source>
        <dbReference type="EMBL" id="KAA6303707.1"/>
    </source>
</evidence>
<evidence type="ECO:0000256" key="1">
    <source>
        <dbReference type="SAM" id="SignalP"/>
    </source>
</evidence>
<protein>
    <submittedName>
        <fullName evidence="2">Uncharacterized protein</fullName>
    </submittedName>
</protein>
<dbReference type="InterPro" id="IPR012334">
    <property type="entry name" value="Pectin_lyas_fold"/>
</dbReference>
<evidence type="ECO:0000313" key="3">
    <source>
        <dbReference type="Proteomes" id="UP000324575"/>
    </source>
</evidence>
<feature type="signal peptide" evidence="1">
    <location>
        <begin position="1"/>
        <end position="24"/>
    </location>
</feature>
<dbReference type="Gene3D" id="2.160.20.10">
    <property type="entry name" value="Single-stranded right-handed beta-helix, Pectin lyase-like"/>
    <property type="match status" value="2"/>
</dbReference>
<sequence>MKKINFFKWVLFLALSCSTFFASAKDVYLSSGGLDTNGGTSQSDAVATLAKAYQLINNQTGTIYVSGIVDGHTGIAAIDANGLPFLGTTYTLTIQGVEGTDAKIVGNSEVRMFRLRADMALKLKDVTLSGTPEETATFDGGCIQMQGGSVEAENVTFENFKNTNYGAVIHTLSLSAEKPLLSFKNCVFKNNSAGTGATGYGGVLRVNDCATGAKIYFENCAVLNNEALYGTFFFRTTATATPYPEVTFVNSTFTGNTNANGNAGSVTVYSANYTLNIINCTVKDNPTNGSIRVTAAATVNVFNSILEGNNPNDLNVDNGPTVNIDKSFINVIRNITDYTKPAGYTAVGQLLNAFDATTNTFAPKVGSLAIGYGDKQYLADLGINYDQLNNVRLFKNNKVDAGSVEVGESAVWASASGDDSNNGTKNAPVATLQKAFSLFGTTQNGTIYVSGTIDGHTGITGTGLGFGANSNLTIQGIEDTNAGIIGSDIRMFFLNNNATLTLKDLHLSGNPAQPLAGQGAFVSINGGGALFAENTTFENFVTADAAADGAGVIYLNQFNANSTNPILSFKNCNFKNNSTAGGWGGGVMRVQDFGKITNPKVYFENCGFYGNTATVLGGSVLFVRAGDGITPQISFVNSTITACGAGGNGIIYIYGGDDITLNIINSTIKDNPISGIMCWEMNRPQLNIYNSIIENNTGTNMNDVRYSEKAGYEGVLNVSNSFILNALWRNVVTPPATSTYKPAGYTATGQLLDAYDDATFSFTPKANSLAINHGDQQYLDALGINYDQLNNRRYFVNNQVDAGAIETDKALTNTWLGVSTAWNEATNWDLRVPTAQDAVIIPAGKSNYPALATDVAVDKLTLEPATTIDLGASKLSAGSIVAQTLMDAEKWYSIGFPFAVTDVYSEQHDDHLTAGTNYWLKSFTGTAFTPTTAAINANQGYIIQLPAGYTASTGITYTSGAVNDLEEGSLSFGSAYTLQSNPTLAPYAIDASALAAADQYVYQLNAAGDGYELITADDASIAPFESVLTIETTQPVLRVSLDDTPTAINHVENREAVVATRYYNLQGIEIAQPQAGRVYVVKKIYESGKSEVNKVLNK</sequence>
<dbReference type="Proteomes" id="UP000324575">
    <property type="component" value="Unassembled WGS sequence"/>
</dbReference>
<keyword evidence="1" id="KW-0732">Signal</keyword>
<organism evidence="2 3">
    <name type="scientific">Candidatus Ordinivivax streblomastigis</name>
    <dbReference type="NCBI Taxonomy" id="2540710"/>
    <lineage>
        <taxon>Bacteria</taxon>
        <taxon>Pseudomonadati</taxon>
        <taxon>Bacteroidota</taxon>
        <taxon>Bacteroidia</taxon>
        <taxon>Bacteroidales</taxon>
        <taxon>Candidatus Ordinivivax</taxon>
    </lineage>
</organism>
<dbReference type="SUPFAM" id="SSF51126">
    <property type="entry name" value="Pectin lyase-like"/>
    <property type="match status" value="2"/>
</dbReference>
<feature type="chain" id="PRO_5024380814" evidence="1">
    <location>
        <begin position="25"/>
        <end position="1098"/>
    </location>
</feature>
<accession>A0A5M8P5A8</accession>
<gene>
    <name evidence="2" type="ORF">EZS26_000258</name>
</gene>
<proteinExistence type="predicted"/>
<dbReference type="EMBL" id="SNRX01000001">
    <property type="protein sequence ID" value="KAA6303707.1"/>
    <property type="molecule type" value="Genomic_DNA"/>
</dbReference>
<reference evidence="2 3" key="1">
    <citation type="submission" date="2019-03" db="EMBL/GenBank/DDBJ databases">
        <title>Single cell metagenomics reveals metabolic interactions within the superorganism composed of flagellate Streblomastix strix and complex community of Bacteroidetes bacteria on its surface.</title>
        <authorList>
            <person name="Treitli S.C."/>
            <person name="Kolisko M."/>
            <person name="Husnik F."/>
            <person name="Keeling P."/>
            <person name="Hampl V."/>
        </authorList>
    </citation>
    <scope>NUCLEOTIDE SEQUENCE [LARGE SCALE GENOMIC DNA]</scope>
    <source>
        <strain evidence="2">St1</strain>
    </source>
</reference>
<name>A0A5M8P5A8_9BACT</name>
<dbReference type="AlphaFoldDB" id="A0A5M8P5A8"/>
<dbReference type="InterPro" id="IPR011050">
    <property type="entry name" value="Pectin_lyase_fold/virulence"/>
</dbReference>
<comment type="caution">
    <text evidence="2">The sequence shown here is derived from an EMBL/GenBank/DDBJ whole genome shotgun (WGS) entry which is preliminary data.</text>
</comment>